<keyword evidence="3" id="KW-1003">Cell membrane</keyword>
<keyword evidence="6 7" id="KW-0472">Membrane</keyword>
<evidence type="ECO:0000256" key="5">
    <source>
        <dbReference type="ARBA" id="ARBA00022989"/>
    </source>
</evidence>
<evidence type="ECO:0000256" key="1">
    <source>
        <dbReference type="ARBA" id="ARBA00004651"/>
    </source>
</evidence>
<name>A0A9W6L344_9PSEU</name>
<proteinExistence type="inferred from homology"/>
<feature type="transmembrane region" description="Helical" evidence="7">
    <location>
        <begin position="132"/>
        <end position="150"/>
    </location>
</feature>
<evidence type="ECO:0000259" key="8">
    <source>
        <dbReference type="PROSITE" id="PS50928"/>
    </source>
</evidence>
<dbReference type="AlphaFoldDB" id="A0A9W6L344"/>
<evidence type="ECO:0000256" key="2">
    <source>
        <dbReference type="ARBA" id="ARBA00022448"/>
    </source>
</evidence>
<keyword evidence="10" id="KW-1185">Reference proteome</keyword>
<dbReference type="Proteomes" id="UP001143463">
    <property type="component" value="Unassembled WGS sequence"/>
</dbReference>
<dbReference type="PROSITE" id="PS50928">
    <property type="entry name" value="ABC_TM1"/>
    <property type="match status" value="1"/>
</dbReference>
<feature type="transmembrane region" description="Helical" evidence="7">
    <location>
        <begin position="156"/>
        <end position="175"/>
    </location>
</feature>
<dbReference type="EMBL" id="BSFQ01000013">
    <property type="protein sequence ID" value="GLL12353.1"/>
    <property type="molecule type" value="Genomic_DNA"/>
</dbReference>
<keyword evidence="2 7" id="KW-0813">Transport</keyword>
<dbReference type="InterPro" id="IPR035906">
    <property type="entry name" value="MetI-like_sf"/>
</dbReference>
<accession>A0A9W6L344</accession>
<dbReference type="CDD" id="cd06261">
    <property type="entry name" value="TM_PBP2"/>
    <property type="match status" value="1"/>
</dbReference>
<reference evidence="9" key="2">
    <citation type="submission" date="2023-01" db="EMBL/GenBank/DDBJ databases">
        <authorList>
            <person name="Sun Q."/>
            <person name="Evtushenko L."/>
        </authorList>
    </citation>
    <scope>NUCLEOTIDE SEQUENCE</scope>
    <source>
        <strain evidence="9">VKM Ac-1069</strain>
    </source>
</reference>
<comment type="caution">
    <text evidence="9">The sequence shown here is derived from an EMBL/GenBank/DDBJ whole genome shotgun (WGS) entry which is preliminary data.</text>
</comment>
<dbReference type="InterPro" id="IPR000515">
    <property type="entry name" value="MetI-like"/>
</dbReference>
<dbReference type="PANTHER" id="PTHR43386:SF1">
    <property type="entry name" value="D,D-DIPEPTIDE TRANSPORT SYSTEM PERMEASE PROTEIN DDPC-RELATED"/>
    <property type="match status" value="1"/>
</dbReference>
<keyword evidence="5 7" id="KW-1133">Transmembrane helix</keyword>
<feature type="transmembrane region" description="Helical" evidence="7">
    <location>
        <begin position="264"/>
        <end position="285"/>
    </location>
</feature>
<gene>
    <name evidence="9" type="ORF">GCM10017577_34940</name>
</gene>
<sequence length="296" mass="30762">MTTTVDTVTAPATPRAEGLRRALGRWRHEEKAALVAVGVLVVLVLVAVFAPLIAPHDPNAQSIADRLATPSATHPLGTDDLGRDVLSRLLYGARASLVASVLAMAVAVLVGLPLGLAAGFAGGIVDIVLRRVLDTVLAFPAIVLAIGVTGVVGPGLVTSMCAIGIVFAPSVARLIRGQTLSTRERLYVPAAVTYGSHPLRVAVRHVLPNAVAPVVIQMSLLMSTALLAEASLSFLGLGVQPPTASWGSMLGQAYGYMSQAPTQVFAPGLAIVLTAYCFIAVGDALRRELDPRQQTF</sequence>
<dbReference type="GO" id="GO:0005886">
    <property type="term" value="C:plasma membrane"/>
    <property type="evidence" value="ECO:0007669"/>
    <property type="project" value="UniProtKB-SubCell"/>
</dbReference>
<feature type="transmembrane region" description="Helical" evidence="7">
    <location>
        <begin position="97"/>
        <end position="120"/>
    </location>
</feature>
<dbReference type="RefSeq" id="WP_156067578.1">
    <property type="nucleotide sequence ID" value="NZ_BAAAUZ010000077.1"/>
</dbReference>
<dbReference type="InterPro" id="IPR025966">
    <property type="entry name" value="OppC_N"/>
</dbReference>
<dbReference type="PANTHER" id="PTHR43386">
    <property type="entry name" value="OLIGOPEPTIDE TRANSPORT SYSTEM PERMEASE PROTEIN APPC"/>
    <property type="match status" value="1"/>
</dbReference>
<dbReference type="Gene3D" id="1.10.3720.10">
    <property type="entry name" value="MetI-like"/>
    <property type="match status" value="1"/>
</dbReference>
<feature type="transmembrane region" description="Helical" evidence="7">
    <location>
        <begin position="32"/>
        <end position="54"/>
    </location>
</feature>
<protein>
    <submittedName>
        <fullName evidence="9">Diguanylate cyclase</fullName>
    </submittedName>
</protein>
<evidence type="ECO:0000256" key="6">
    <source>
        <dbReference type="ARBA" id="ARBA00023136"/>
    </source>
</evidence>
<dbReference type="InterPro" id="IPR050366">
    <property type="entry name" value="BP-dependent_transpt_permease"/>
</dbReference>
<comment type="subcellular location">
    <subcellularLocation>
        <location evidence="1 7">Cell membrane</location>
        <topology evidence="1 7">Multi-pass membrane protein</topology>
    </subcellularLocation>
</comment>
<dbReference type="Pfam" id="PF12911">
    <property type="entry name" value="OppC_N"/>
    <property type="match status" value="1"/>
</dbReference>
<comment type="similarity">
    <text evidence="7">Belongs to the binding-protein-dependent transport system permease family.</text>
</comment>
<dbReference type="GO" id="GO:0055085">
    <property type="term" value="P:transmembrane transport"/>
    <property type="evidence" value="ECO:0007669"/>
    <property type="project" value="InterPro"/>
</dbReference>
<evidence type="ECO:0000313" key="10">
    <source>
        <dbReference type="Proteomes" id="UP001143463"/>
    </source>
</evidence>
<dbReference type="SUPFAM" id="SSF161098">
    <property type="entry name" value="MetI-like"/>
    <property type="match status" value="1"/>
</dbReference>
<evidence type="ECO:0000256" key="4">
    <source>
        <dbReference type="ARBA" id="ARBA00022692"/>
    </source>
</evidence>
<organism evidence="9 10">
    <name type="scientific">Pseudonocardia halophobica</name>
    <dbReference type="NCBI Taxonomy" id="29401"/>
    <lineage>
        <taxon>Bacteria</taxon>
        <taxon>Bacillati</taxon>
        <taxon>Actinomycetota</taxon>
        <taxon>Actinomycetes</taxon>
        <taxon>Pseudonocardiales</taxon>
        <taxon>Pseudonocardiaceae</taxon>
        <taxon>Pseudonocardia</taxon>
    </lineage>
</organism>
<keyword evidence="4 7" id="KW-0812">Transmembrane</keyword>
<evidence type="ECO:0000256" key="3">
    <source>
        <dbReference type="ARBA" id="ARBA00022475"/>
    </source>
</evidence>
<evidence type="ECO:0000313" key="9">
    <source>
        <dbReference type="EMBL" id="GLL12353.1"/>
    </source>
</evidence>
<dbReference type="Pfam" id="PF00528">
    <property type="entry name" value="BPD_transp_1"/>
    <property type="match status" value="1"/>
</dbReference>
<evidence type="ECO:0000256" key="7">
    <source>
        <dbReference type="RuleBase" id="RU363032"/>
    </source>
</evidence>
<feature type="domain" description="ABC transmembrane type-1" evidence="8">
    <location>
        <begin position="93"/>
        <end position="282"/>
    </location>
</feature>
<reference evidence="9" key="1">
    <citation type="journal article" date="2014" name="Int. J. Syst. Evol. Microbiol.">
        <title>Complete genome sequence of Corynebacterium casei LMG S-19264T (=DSM 44701T), isolated from a smear-ripened cheese.</title>
        <authorList>
            <consortium name="US DOE Joint Genome Institute (JGI-PGF)"/>
            <person name="Walter F."/>
            <person name="Albersmeier A."/>
            <person name="Kalinowski J."/>
            <person name="Ruckert C."/>
        </authorList>
    </citation>
    <scope>NUCLEOTIDE SEQUENCE</scope>
    <source>
        <strain evidence="9">VKM Ac-1069</strain>
    </source>
</reference>
<feature type="transmembrane region" description="Helical" evidence="7">
    <location>
        <begin position="206"/>
        <end position="228"/>
    </location>
</feature>